<keyword evidence="10" id="KW-0804">Transcription</keyword>
<evidence type="ECO:0000256" key="7">
    <source>
        <dbReference type="ARBA" id="ARBA00023015"/>
    </source>
</evidence>
<dbReference type="PROSITE" id="PS50944">
    <property type="entry name" value="HTH_DTXR"/>
    <property type="match status" value="1"/>
</dbReference>
<keyword evidence="7" id="KW-0805">Transcription regulation</keyword>
<comment type="similarity">
    <text evidence="2">Belongs to the DtxR/MntR family.</text>
</comment>
<reference evidence="17" key="1">
    <citation type="submission" date="2015-12" db="EMBL/GenBank/DDBJ databases">
        <authorList>
            <person name="Lodha T.D."/>
            <person name="Chintalapati S."/>
            <person name="Chintalapati V.R."/>
            <person name="Sravanthi T."/>
        </authorList>
    </citation>
    <scope>NUCLEOTIDE SEQUENCE [LARGE SCALE GENOMIC DNA]</scope>
    <source>
        <strain evidence="17">JC133</strain>
    </source>
</reference>
<proteinExistence type="inferred from homology"/>
<evidence type="ECO:0000256" key="11">
    <source>
        <dbReference type="ARBA" id="ARBA00023211"/>
    </source>
</evidence>
<sequence>MQTEQITESLGRYLLAIYHLAAENRVARSKDIAEVVGVSRPSVTGALQKLEKAGMINYEPYGYVSLTDAGDGLARKLLLKHRATQDFLQLALGLPHERAQEVSAQIEQSLPADVLCRLVQFNNFYRNNPGKRFDWDPGCRHLCEHLYGMHGPSGRCADEGDDVSLQEAVSHNTGPVPTAGEGPEQTPRQRVSSRPKSPVSRLPNGID</sequence>
<dbReference type="GO" id="GO:0005737">
    <property type="term" value="C:cytoplasm"/>
    <property type="evidence" value="ECO:0007669"/>
    <property type="project" value="UniProtKB-SubCell"/>
</dbReference>
<dbReference type="InterPro" id="IPR001367">
    <property type="entry name" value="Fe_dep_repressor"/>
</dbReference>
<dbReference type="GO" id="GO:0003700">
    <property type="term" value="F:DNA-binding transcription factor activity"/>
    <property type="evidence" value="ECO:0007669"/>
    <property type="project" value="InterPro"/>
</dbReference>
<keyword evidence="8" id="KW-0238">DNA-binding</keyword>
<evidence type="ECO:0000256" key="3">
    <source>
        <dbReference type="ARBA" id="ARBA00011738"/>
    </source>
</evidence>
<keyword evidence="11" id="KW-0464">Manganese</keyword>
<dbReference type="InterPro" id="IPR036390">
    <property type="entry name" value="WH_DNA-bd_sf"/>
</dbReference>
<dbReference type="SUPFAM" id="SSF47979">
    <property type="entry name" value="Iron-dependent repressor protein, dimerization domain"/>
    <property type="match status" value="1"/>
</dbReference>
<accession>A0A2S4JPQ6</accession>
<evidence type="ECO:0000256" key="12">
    <source>
        <dbReference type="ARBA" id="ARBA00025185"/>
    </source>
</evidence>
<keyword evidence="6" id="KW-0678">Repressor</keyword>
<dbReference type="CDD" id="cd00090">
    <property type="entry name" value="HTH_ARSR"/>
    <property type="match status" value="1"/>
</dbReference>
<keyword evidence="17" id="KW-1185">Reference proteome</keyword>
<feature type="domain" description="HTH dtxR-type" evidence="15">
    <location>
        <begin position="13"/>
        <end position="67"/>
    </location>
</feature>
<evidence type="ECO:0000256" key="4">
    <source>
        <dbReference type="ARBA" id="ARBA00022386"/>
    </source>
</evidence>
<dbReference type="InterPro" id="IPR000835">
    <property type="entry name" value="HTH_MarR-typ"/>
</dbReference>
<dbReference type="Proteomes" id="UP000237350">
    <property type="component" value="Unassembled WGS sequence"/>
</dbReference>
<evidence type="ECO:0000256" key="2">
    <source>
        <dbReference type="ARBA" id="ARBA00007871"/>
    </source>
</evidence>
<dbReference type="PANTHER" id="PTHR33238">
    <property type="entry name" value="IRON (METAL) DEPENDENT REPRESSOR, DTXR FAMILY"/>
    <property type="match status" value="1"/>
</dbReference>
<evidence type="ECO:0000259" key="15">
    <source>
        <dbReference type="PROSITE" id="PS50944"/>
    </source>
</evidence>
<feature type="compositionally biased region" description="Low complexity" evidence="14">
    <location>
        <begin position="188"/>
        <end position="207"/>
    </location>
</feature>
<organism evidence="16 17">
    <name type="scientific">Alkalispirochaeta sphaeroplastigenens</name>
    <dbReference type="NCBI Taxonomy" id="1187066"/>
    <lineage>
        <taxon>Bacteria</taxon>
        <taxon>Pseudomonadati</taxon>
        <taxon>Spirochaetota</taxon>
        <taxon>Spirochaetia</taxon>
        <taxon>Spirochaetales</taxon>
        <taxon>Spirochaetaceae</taxon>
        <taxon>Alkalispirochaeta</taxon>
    </lineage>
</organism>
<dbReference type="OrthoDB" id="9794394at2"/>
<keyword evidence="5" id="KW-0963">Cytoplasm</keyword>
<dbReference type="GO" id="GO:0046914">
    <property type="term" value="F:transition metal ion binding"/>
    <property type="evidence" value="ECO:0007669"/>
    <property type="project" value="InterPro"/>
</dbReference>
<evidence type="ECO:0000256" key="9">
    <source>
        <dbReference type="ARBA" id="ARBA00023159"/>
    </source>
</evidence>
<evidence type="ECO:0000313" key="17">
    <source>
        <dbReference type="Proteomes" id="UP000237350"/>
    </source>
</evidence>
<comment type="subcellular location">
    <subcellularLocation>
        <location evidence="1">Cytoplasm</location>
    </subcellularLocation>
</comment>
<dbReference type="Pfam" id="PF02742">
    <property type="entry name" value="Fe_dep_repr_C"/>
    <property type="match status" value="1"/>
</dbReference>
<evidence type="ECO:0000256" key="8">
    <source>
        <dbReference type="ARBA" id="ARBA00023125"/>
    </source>
</evidence>
<comment type="subunit">
    <text evidence="3">Homodimer.</text>
</comment>
<dbReference type="GO" id="GO:0046983">
    <property type="term" value="F:protein dimerization activity"/>
    <property type="evidence" value="ECO:0007669"/>
    <property type="project" value="InterPro"/>
</dbReference>
<dbReference type="RefSeq" id="WP_103680281.1">
    <property type="nucleotide sequence ID" value="NZ_LPWH01000066.1"/>
</dbReference>
<dbReference type="InterPro" id="IPR050536">
    <property type="entry name" value="DtxR_MntR_Metal-Reg"/>
</dbReference>
<dbReference type="Gene3D" id="1.10.10.10">
    <property type="entry name" value="Winged helix-like DNA-binding domain superfamily/Winged helix DNA-binding domain"/>
    <property type="match status" value="1"/>
</dbReference>
<dbReference type="AlphaFoldDB" id="A0A2S4JPQ6"/>
<dbReference type="InterPro" id="IPR022687">
    <property type="entry name" value="HTH_DTXR"/>
</dbReference>
<dbReference type="InterPro" id="IPR011991">
    <property type="entry name" value="ArsR-like_HTH"/>
</dbReference>
<dbReference type="GO" id="GO:0003677">
    <property type="term" value="F:DNA binding"/>
    <property type="evidence" value="ECO:0007669"/>
    <property type="project" value="UniProtKB-KW"/>
</dbReference>
<evidence type="ECO:0000256" key="13">
    <source>
        <dbReference type="ARBA" id="ARBA00032593"/>
    </source>
</evidence>
<comment type="caution">
    <text evidence="16">The sequence shown here is derived from an EMBL/GenBank/DDBJ whole genome shotgun (WGS) entry which is preliminary data.</text>
</comment>
<evidence type="ECO:0000256" key="5">
    <source>
        <dbReference type="ARBA" id="ARBA00022490"/>
    </source>
</evidence>
<evidence type="ECO:0000256" key="14">
    <source>
        <dbReference type="SAM" id="MobiDB-lite"/>
    </source>
</evidence>
<dbReference type="PANTHER" id="PTHR33238:SF11">
    <property type="entry name" value="TRANSCRIPTIONAL REGULATOR MNTR"/>
    <property type="match status" value="1"/>
</dbReference>
<protein>
    <recommendedName>
        <fullName evidence="4">Transcriptional regulator MntR</fullName>
    </recommendedName>
    <alternativeName>
        <fullName evidence="13">Manganese transport regulator</fullName>
    </alternativeName>
</protein>
<dbReference type="SUPFAM" id="SSF46785">
    <property type="entry name" value="Winged helix' DNA-binding domain"/>
    <property type="match status" value="1"/>
</dbReference>
<evidence type="ECO:0000256" key="1">
    <source>
        <dbReference type="ARBA" id="ARBA00004496"/>
    </source>
</evidence>
<dbReference type="EMBL" id="LPWH01000066">
    <property type="protein sequence ID" value="POR01519.1"/>
    <property type="molecule type" value="Genomic_DNA"/>
</dbReference>
<keyword evidence="9" id="KW-0010">Activator</keyword>
<evidence type="ECO:0000313" key="16">
    <source>
        <dbReference type="EMBL" id="POR01519.1"/>
    </source>
</evidence>
<comment type="function">
    <text evidence="12">In the presence of manganese, represses expression of mntH and mntS. Up-regulates expression of mntP.</text>
</comment>
<dbReference type="SMART" id="SM00529">
    <property type="entry name" value="HTH_DTXR"/>
    <property type="match status" value="1"/>
</dbReference>
<evidence type="ECO:0000256" key="10">
    <source>
        <dbReference type="ARBA" id="ARBA00023163"/>
    </source>
</evidence>
<gene>
    <name evidence="16" type="ORF">AU468_08125</name>
</gene>
<dbReference type="Pfam" id="PF01325">
    <property type="entry name" value="Fe_dep_repress"/>
    <property type="match status" value="1"/>
</dbReference>
<dbReference type="InterPro" id="IPR022689">
    <property type="entry name" value="Iron_dep_repressor"/>
</dbReference>
<dbReference type="InterPro" id="IPR036388">
    <property type="entry name" value="WH-like_DNA-bd_sf"/>
</dbReference>
<dbReference type="InterPro" id="IPR036421">
    <property type="entry name" value="Fe_dep_repressor_sf"/>
</dbReference>
<name>A0A2S4JPQ6_9SPIO</name>
<feature type="region of interest" description="Disordered" evidence="14">
    <location>
        <begin position="166"/>
        <end position="207"/>
    </location>
</feature>
<dbReference type="SMART" id="SM00347">
    <property type="entry name" value="HTH_MARR"/>
    <property type="match status" value="1"/>
</dbReference>
<evidence type="ECO:0000256" key="6">
    <source>
        <dbReference type="ARBA" id="ARBA00022491"/>
    </source>
</evidence>